<sequence>MSQAGKNHNGASGPTSLLKQFHPRAHDTGVSRWFLNIPRERGYPQPIWVTCSSALSPALLPDVQVELPVAQFLPVASCRIAQHHQAEPGPSSGPFLQILTDIDEDHSQSSPLEAEQTQSSILASSESCYCPLIIFVAFPWTSSRSSVSLLHRDQNLIDNF</sequence>
<accession>A0A3M0JG73</accession>
<dbReference type="Proteomes" id="UP000269221">
    <property type="component" value="Unassembled WGS sequence"/>
</dbReference>
<protein>
    <submittedName>
        <fullName evidence="1">Uncharacterized protein</fullName>
    </submittedName>
</protein>
<comment type="caution">
    <text evidence="1">The sequence shown here is derived from an EMBL/GenBank/DDBJ whole genome shotgun (WGS) entry which is preliminary data.</text>
</comment>
<dbReference type="AlphaFoldDB" id="A0A3M0JG73"/>
<proteinExistence type="predicted"/>
<organism evidence="1 2">
    <name type="scientific">Hirundo rustica rustica</name>
    <dbReference type="NCBI Taxonomy" id="333673"/>
    <lineage>
        <taxon>Eukaryota</taxon>
        <taxon>Metazoa</taxon>
        <taxon>Chordata</taxon>
        <taxon>Craniata</taxon>
        <taxon>Vertebrata</taxon>
        <taxon>Euteleostomi</taxon>
        <taxon>Archelosauria</taxon>
        <taxon>Archosauria</taxon>
        <taxon>Dinosauria</taxon>
        <taxon>Saurischia</taxon>
        <taxon>Theropoda</taxon>
        <taxon>Coelurosauria</taxon>
        <taxon>Aves</taxon>
        <taxon>Neognathae</taxon>
        <taxon>Neoaves</taxon>
        <taxon>Telluraves</taxon>
        <taxon>Australaves</taxon>
        <taxon>Passeriformes</taxon>
        <taxon>Sylvioidea</taxon>
        <taxon>Hirundinidae</taxon>
        <taxon>Hirundo</taxon>
    </lineage>
</organism>
<name>A0A3M0JG73_HIRRU</name>
<reference evidence="1 2" key="1">
    <citation type="submission" date="2018-07" db="EMBL/GenBank/DDBJ databases">
        <title>A high quality draft genome assembly of the barn swallow (H. rustica rustica).</title>
        <authorList>
            <person name="Formenti G."/>
            <person name="Chiara M."/>
            <person name="Poveda L."/>
            <person name="Francoijs K.-J."/>
            <person name="Bonisoli-Alquati A."/>
            <person name="Canova L."/>
            <person name="Gianfranceschi L."/>
            <person name="Horner D.S."/>
            <person name="Saino N."/>
        </authorList>
    </citation>
    <scope>NUCLEOTIDE SEQUENCE [LARGE SCALE GENOMIC DNA]</scope>
    <source>
        <strain evidence="1">Chelidonia</strain>
        <tissue evidence="1">Blood</tissue>
    </source>
</reference>
<gene>
    <name evidence="1" type="ORF">DUI87_29936</name>
</gene>
<keyword evidence="2" id="KW-1185">Reference proteome</keyword>
<evidence type="ECO:0000313" key="2">
    <source>
        <dbReference type="Proteomes" id="UP000269221"/>
    </source>
</evidence>
<evidence type="ECO:0000313" key="1">
    <source>
        <dbReference type="EMBL" id="RMB93706.1"/>
    </source>
</evidence>
<dbReference type="EMBL" id="QRBI01000208">
    <property type="protein sequence ID" value="RMB93706.1"/>
    <property type="molecule type" value="Genomic_DNA"/>
</dbReference>